<feature type="region of interest" description="Disordered" evidence="1">
    <location>
        <begin position="1"/>
        <end position="23"/>
    </location>
</feature>
<dbReference type="SUPFAM" id="SSF81383">
    <property type="entry name" value="F-box domain"/>
    <property type="match status" value="1"/>
</dbReference>
<gene>
    <name evidence="3" type="ORF">SCHCODRAFT_238951</name>
</gene>
<dbReference type="EMBL" id="GL377325">
    <property type="protein sequence ID" value="EFI90975.1"/>
    <property type="molecule type" value="Genomic_DNA"/>
</dbReference>
<dbReference type="Pfam" id="PF00646">
    <property type="entry name" value="F-box"/>
    <property type="match status" value="1"/>
</dbReference>
<proteinExistence type="predicted"/>
<dbReference type="InterPro" id="IPR036047">
    <property type="entry name" value="F-box-like_dom_sf"/>
</dbReference>
<dbReference type="OrthoDB" id="2322499at2759"/>
<dbReference type="InParanoid" id="D8QMF1"/>
<organism evidence="4">
    <name type="scientific">Schizophyllum commune (strain H4-8 / FGSC 9210)</name>
    <name type="common">Split gill fungus</name>
    <dbReference type="NCBI Taxonomy" id="578458"/>
    <lineage>
        <taxon>Eukaryota</taxon>
        <taxon>Fungi</taxon>
        <taxon>Dikarya</taxon>
        <taxon>Basidiomycota</taxon>
        <taxon>Agaricomycotina</taxon>
        <taxon>Agaricomycetes</taxon>
        <taxon>Agaricomycetidae</taxon>
        <taxon>Agaricales</taxon>
        <taxon>Schizophyllaceae</taxon>
        <taxon>Schizophyllum</taxon>
    </lineage>
</organism>
<dbReference type="InterPro" id="IPR001810">
    <property type="entry name" value="F-box_dom"/>
</dbReference>
<dbReference type="OMA" id="EYSEPAC"/>
<sequence length="651" mass="73352">MPVQDLNATPDQPSSPRARRTRKRASRLLRMPLDIIYEILARLAPKDLLSMSRVTKAFRGMLLDRATAQAIWRNALARVPGLLPPPKGMSEPRLVYLIYGTNCQASAMRVLAFCGSSRKVDACFSARMRLCPKCEKTRFVEYEDLPTYHILKRFFPAGSLDMVNYIPYIQRINRGRRQELFCVRSAARLAQEVMDMATGSSKRRMTRDEMHERQQQNHLRWQFNTRETKTQSGIDRGGPERRSEVIRRLKALGFEKELATYPDALRQASYLRNKAAKSTKPLSDKHWNRMRGVAVAELKKLYRFRTVSDTTKALAARHEVLVDTYTDLRRSLPFRALVPTVGDIADAPSVRALLTQPPQQPTPTPAIMQAALAAVPPAFFEDWRTAREDTLLMIIHSRALSDPCAAAEFAPGNLTHATLRLASTVFMNPKTGALFSYPHVVRAPALDMRPSQHPGERGRDPKQLTVRAECAGVVRRLVELAGLDPWTTTALEMDELDAWYYYPEADKPGQRRALSWRYVTNLGACMPDRRFEILGPEQMAEARAIADARACDVKFVDGDSLCAHCQARFFESAALYTHLCEAHSIATPTRKDFILGFGVEHPPGKPVLLSMSVDAHIYASNPMLRNSLLMKPNASSEDVEGTQRNSFDADP</sequence>
<keyword evidence="4" id="KW-1185">Reference proteome</keyword>
<evidence type="ECO:0000259" key="2">
    <source>
        <dbReference type="PROSITE" id="PS50181"/>
    </source>
</evidence>
<dbReference type="eggNOG" id="ENOG502SAM6">
    <property type="taxonomic scope" value="Eukaryota"/>
</dbReference>
<evidence type="ECO:0000256" key="1">
    <source>
        <dbReference type="SAM" id="MobiDB-lite"/>
    </source>
</evidence>
<name>D8QMF1_SCHCM</name>
<dbReference type="KEGG" id="scm:SCHCO_02509133"/>
<feature type="compositionally biased region" description="Polar residues" evidence="1">
    <location>
        <begin position="1"/>
        <end position="12"/>
    </location>
</feature>
<protein>
    <recommendedName>
        <fullName evidence="2">F-box domain-containing protein</fullName>
    </recommendedName>
</protein>
<dbReference type="RefSeq" id="XP_003025878.1">
    <property type="nucleotide sequence ID" value="XM_003025832.1"/>
</dbReference>
<dbReference type="Proteomes" id="UP000007431">
    <property type="component" value="Unassembled WGS sequence"/>
</dbReference>
<dbReference type="AlphaFoldDB" id="D8QMF1"/>
<reference evidence="3 4" key="1">
    <citation type="journal article" date="2010" name="Nat. Biotechnol.">
        <title>Genome sequence of the model mushroom Schizophyllum commune.</title>
        <authorList>
            <person name="Ohm R.A."/>
            <person name="de Jong J.F."/>
            <person name="Lugones L.G."/>
            <person name="Aerts A."/>
            <person name="Kothe E."/>
            <person name="Stajich J.E."/>
            <person name="de Vries R.P."/>
            <person name="Record E."/>
            <person name="Levasseur A."/>
            <person name="Baker S.E."/>
            <person name="Bartholomew K.A."/>
            <person name="Coutinho P.M."/>
            <person name="Erdmann S."/>
            <person name="Fowler T.J."/>
            <person name="Gathman A.C."/>
            <person name="Lombard V."/>
            <person name="Henrissat B."/>
            <person name="Knabe N."/>
            <person name="Kuees U."/>
            <person name="Lilly W.W."/>
            <person name="Lindquist E."/>
            <person name="Lucas S."/>
            <person name="Magnuson J.K."/>
            <person name="Piumi F."/>
            <person name="Raudaskoski M."/>
            <person name="Salamov A."/>
            <person name="Schmutz J."/>
            <person name="Schwarze F.W.M.R."/>
            <person name="vanKuyk P.A."/>
            <person name="Horton J.S."/>
            <person name="Grigoriev I.V."/>
            <person name="Woesten H.A.B."/>
        </authorList>
    </citation>
    <scope>NUCLEOTIDE SEQUENCE [LARGE SCALE GENOMIC DNA]</scope>
    <source>
        <strain evidence="4">H4-8 / FGSC 9210</strain>
    </source>
</reference>
<dbReference type="HOGENOM" id="CLU_010790_4_0_1"/>
<dbReference type="CDD" id="cd09917">
    <property type="entry name" value="F-box_SF"/>
    <property type="match status" value="1"/>
</dbReference>
<evidence type="ECO:0000313" key="4">
    <source>
        <dbReference type="Proteomes" id="UP000007431"/>
    </source>
</evidence>
<dbReference type="PROSITE" id="PS50181">
    <property type="entry name" value="FBOX"/>
    <property type="match status" value="1"/>
</dbReference>
<dbReference type="VEuPathDB" id="FungiDB:SCHCODRAFT_02509133"/>
<evidence type="ECO:0000313" key="3">
    <source>
        <dbReference type="EMBL" id="EFI90975.1"/>
    </source>
</evidence>
<feature type="domain" description="F-box" evidence="2">
    <location>
        <begin position="25"/>
        <end position="75"/>
    </location>
</feature>
<accession>D8QMF1</accession>
<dbReference type="SMART" id="SM00256">
    <property type="entry name" value="FBOX"/>
    <property type="match status" value="1"/>
</dbReference>
<dbReference type="InterPro" id="IPR013087">
    <property type="entry name" value="Znf_C2H2_type"/>
</dbReference>
<dbReference type="PROSITE" id="PS00028">
    <property type="entry name" value="ZINC_FINGER_C2H2_1"/>
    <property type="match status" value="1"/>
</dbReference>
<dbReference type="GeneID" id="9588195"/>